<dbReference type="AlphaFoldDB" id="A0A160TQ25"/>
<dbReference type="PANTHER" id="PTHR32432">
    <property type="entry name" value="CELL DIVISION PROTEIN FTSA-RELATED"/>
    <property type="match status" value="1"/>
</dbReference>
<organism evidence="2">
    <name type="scientific">hydrothermal vent metagenome</name>
    <dbReference type="NCBI Taxonomy" id="652676"/>
    <lineage>
        <taxon>unclassified sequences</taxon>
        <taxon>metagenomes</taxon>
        <taxon>ecological metagenomes</taxon>
    </lineage>
</organism>
<evidence type="ECO:0000313" key="2">
    <source>
        <dbReference type="EMBL" id="CUS51408.1"/>
    </source>
</evidence>
<proteinExistence type="predicted"/>
<dbReference type="InterPro" id="IPR003494">
    <property type="entry name" value="SHS2_FtsA"/>
</dbReference>
<dbReference type="NCBIfam" id="TIGR01175">
    <property type="entry name" value="pilM"/>
    <property type="match status" value="1"/>
</dbReference>
<sequence>MALFGRRPLEAVGVDIGTSSVKVMELQRTRRGYRVNCAAVESLPRNAVVERGISNVEQVSAALRRAAKRARCKRKNAIVAIASSHVITRTFQLPEGIKAFEIEEQVMIDAAQHVPYSVDEMYLDYQVLAPMEAGAEDSVTVTACRREIVDDYVSAVESAGLRPVVVDVDAFAIARAFPLVTATLSESLRGKAVALLDVGEVTTRLDVFVDGVVIYDRDHSFGGRLLTESIQSHCDMSFEEAEAVKLSRNLSEDDQEQLLEPFKRTISQEAARALEFFASAGRGYDTVDLLFVTGGCLRLDGILELISNYTGVPTATANPFFGKNIKARTKLKLQPTLLLKACGLAMRGAG</sequence>
<feature type="domain" description="SHS2" evidence="1">
    <location>
        <begin position="11"/>
        <end position="177"/>
    </location>
</feature>
<dbReference type="PANTHER" id="PTHR32432:SF3">
    <property type="entry name" value="ETHANOLAMINE UTILIZATION PROTEIN EUTJ"/>
    <property type="match status" value="1"/>
</dbReference>
<gene>
    <name evidence="2" type="ORF">MGWOODY_XGa1045</name>
</gene>
<protein>
    <submittedName>
        <fullName evidence="2">Type IV pilus biogenesis protein PilM</fullName>
    </submittedName>
</protein>
<reference evidence="2" key="1">
    <citation type="submission" date="2015-10" db="EMBL/GenBank/DDBJ databases">
        <authorList>
            <person name="Gilbert D.G."/>
        </authorList>
    </citation>
    <scope>NUCLEOTIDE SEQUENCE</scope>
</reference>
<dbReference type="PIRSF" id="PIRSF019169">
    <property type="entry name" value="PilM"/>
    <property type="match status" value="1"/>
</dbReference>
<name>A0A160TQ25_9ZZZZ</name>
<dbReference type="InterPro" id="IPR005883">
    <property type="entry name" value="PilM"/>
</dbReference>
<dbReference type="Gene3D" id="3.30.420.40">
    <property type="match status" value="2"/>
</dbReference>
<dbReference type="Pfam" id="PF11104">
    <property type="entry name" value="PilM_2"/>
    <property type="match status" value="1"/>
</dbReference>
<dbReference type="EMBL" id="CZRL01000063">
    <property type="protein sequence ID" value="CUS51408.1"/>
    <property type="molecule type" value="Genomic_DNA"/>
</dbReference>
<evidence type="ECO:0000259" key="1">
    <source>
        <dbReference type="SMART" id="SM00842"/>
    </source>
</evidence>
<dbReference type="InterPro" id="IPR050696">
    <property type="entry name" value="FtsA/MreB"/>
</dbReference>
<dbReference type="GO" id="GO:0051301">
    <property type="term" value="P:cell division"/>
    <property type="evidence" value="ECO:0007669"/>
    <property type="project" value="InterPro"/>
</dbReference>
<dbReference type="Gene3D" id="3.30.1490.300">
    <property type="match status" value="1"/>
</dbReference>
<dbReference type="SMART" id="SM00842">
    <property type="entry name" value="FtsA"/>
    <property type="match status" value="1"/>
</dbReference>
<dbReference type="InterPro" id="IPR043129">
    <property type="entry name" value="ATPase_NBD"/>
</dbReference>
<dbReference type="SUPFAM" id="SSF53067">
    <property type="entry name" value="Actin-like ATPase domain"/>
    <property type="match status" value="2"/>
</dbReference>
<dbReference type="CDD" id="cd24049">
    <property type="entry name" value="ASKHA_NBD_PilM"/>
    <property type="match status" value="1"/>
</dbReference>
<accession>A0A160TQ25</accession>